<evidence type="ECO:0000256" key="1">
    <source>
        <dbReference type="SAM" id="MobiDB-lite"/>
    </source>
</evidence>
<dbReference type="AlphaFoldDB" id="A0A2W5U705"/>
<dbReference type="Pfam" id="PF04286">
    <property type="entry name" value="DUF445"/>
    <property type="match status" value="1"/>
</dbReference>
<dbReference type="EMBL" id="QFRA01000014">
    <property type="protein sequence ID" value="PZR04668.1"/>
    <property type="molecule type" value="Genomic_DNA"/>
</dbReference>
<dbReference type="InterPro" id="IPR007383">
    <property type="entry name" value="DUF445"/>
</dbReference>
<dbReference type="Proteomes" id="UP000249432">
    <property type="component" value="Unassembled WGS sequence"/>
</dbReference>
<dbReference type="PANTHER" id="PTHR38442:SF1">
    <property type="entry name" value="INNER MEMBRANE PROTEIN"/>
    <property type="match status" value="1"/>
</dbReference>
<accession>A0A2W5U705</accession>
<dbReference type="GO" id="GO:0005886">
    <property type="term" value="C:plasma membrane"/>
    <property type="evidence" value="ECO:0007669"/>
    <property type="project" value="TreeGrafter"/>
</dbReference>
<evidence type="ECO:0000313" key="3">
    <source>
        <dbReference type="Proteomes" id="UP000249432"/>
    </source>
</evidence>
<name>A0A2W5U705_9CORY</name>
<protein>
    <submittedName>
        <fullName evidence="2">DUF445 domain-containing protein</fullName>
    </submittedName>
</protein>
<feature type="compositionally biased region" description="Low complexity" evidence="1">
    <location>
        <begin position="104"/>
        <end position="123"/>
    </location>
</feature>
<organism evidence="2 3">
    <name type="scientific">Corynebacterium kroppenstedtii</name>
    <dbReference type="NCBI Taxonomy" id="161879"/>
    <lineage>
        <taxon>Bacteria</taxon>
        <taxon>Bacillati</taxon>
        <taxon>Actinomycetota</taxon>
        <taxon>Actinomycetes</taxon>
        <taxon>Mycobacteriales</taxon>
        <taxon>Corynebacteriaceae</taxon>
        <taxon>Corynebacterium</taxon>
    </lineage>
</organism>
<dbReference type="PANTHER" id="PTHR38442">
    <property type="entry name" value="INNER MEMBRANE PROTEIN-RELATED"/>
    <property type="match status" value="1"/>
</dbReference>
<reference evidence="2 3" key="1">
    <citation type="submission" date="2017-08" db="EMBL/GenBank/DDBJ databases">
        <title>Infants hospitalized years apart are colonized by the same room-sourced microbial strains.</title>
        <authorList>
            <person name="Brooks B."/>
            <person name="Olm M.R."/>
            <person name="Firek B.A."/>
            <person name="Baker R."/>
            <person name="Thomas B.C."/>
            <person name="Morowitz M.J."/>
            <person name="Banfield J.F."/>
        </authorList>
    </citation>
    <scope>NUCLEOTIDE SEQUENCE [LARGE SCALE GENOMIC DNA]</scope>
    <source>
        <strain evidence="2">S2_003_000_R1_3</strain>
    </source>
</reference>
<sequence length="540" mass="59398">MFAGSGDPARRKYEHEACAPRVSACVSCLPPWHNRTVTDSRPRHALPADNSPDNDSPTRAPSGDNPPRRTSSGTPVAVNRRGQVVTQAPTPRGTAPSPSPSAPSSPLRASSPPSAPSSETLPPVSDEAGRRRELKKYKAIATGLLVLATVIYLVCRWLEQDSDAAWIGYIRAASEAGMVGALADWFAVTALFRRPMHLPIPHMAIIRRKKDQVGEALSGFVGGNFLNAELITDKVQKADIPARAGQWASEPANAARVSEEVGNATIAIVEGIDDDEAAEMIRTMVIDRIAEPDWGPPAGALMEQFIAEGKAEPVVDTIISWAYDRARDSEELITRLLNQRAPSWAPGFINDLVGERVYREVVDFAYKVKTEPDHEARQALRRVVNQWASDLQHDPEMINRVEEFKHDVLSSAPVQAAPATVWRNMKEQIVRMASDPQSHVRRRIAEEVSLYANRLLTDPELRARWGERVTGTARYIAQNFSGEVTSIISETVERWDADEASDKIELMVGKDLQYIRFNGTIVGSLAGLLIYTLSQLVLSL</sequence>
<evidence type="ECO:0000313" key="2">
    <source>
        <dbReference type="EMBL" id="PZR04668.1"/>
    </source>
</evidence>
<gene>
    <name evidence="2" type="ORF">DI525_06405</name>
</gene>
<feature type="region of interest" description="Disordered" evidence="1">
    <location>
        <begin position="29"/>
        <end position="129"/>
    </location>
</feature>
<proteinExistence type="predicted"/>
<comment type="caution">
    <text evidence="2">The sequence shown here is derived from an EMBL/GenBank/DDBJ whole genome shotgun (WGS) entry which is preliminary data.</text>
</comment>